<dbReference type="InterPro" id="IPR007554">
    <property type="entry name" value="Glycerophosphate_synth"/>
</dbReference>
<comment type="subcellular location">
    <subcellularLocation>
        <location evidence="1">Cell membrane</location>
        <topology evidence="1">Peripheral membrane protein</topology>
    </subcellularLocation>
</comment>
<evidence type="ECO:0000256" key="2">
    <source>
        <dbReference type="ARBA" id="ARBA00010488"/>
    </source>
</evidence>
<reference evidence="7 8" key="1">
    <citation type="submission" date="2016-10" db="EMBL/GenBank/DDBJ databases">
        <authorList>
            <person name="de Groot N.N."/>
        </authorList>
    </citation>
    <scope>NUCLEOTIDE SEQUENCE [LARGE SCALE GENOMIC DNA]</scope>
    <source>
        <strain evidence="7 8">CGMCC 1.10434</strain>
    </source>
</reference>
<evidence type="ECO:0000256" key="1">
    <source>
        <dbReference type="ARBA" id="ARBA00004202"/>
    </source>
</evidence>
<evidence type="ECO:0000256" key="3">
    <source>
        <dbReference type="ARBA" id="ARBA00022475"/>
    </source>
</evidence>
<proteinExistence type="inferred from homology"/>
<dbReference type="STRING" id="872970.SAMN04488134_105121"/>
<organism evidence="7 8">
    <name type="scientific">Amphibacillus marinus</name>
    <dbReference type="NCBI Taxonomy" id="872970"/>
    <lineage>
        <taxon>Bacteria</taxon>
        <taxon>Bacillati</taxon>
        <taxon>Bacillota</taxon>
        <taxon>Bacilli</taxon>
        <taxon>Bacillales</taxon>
        <taxon>Bacillaceae</taxon>
        <taxon>Amphibacillus</taxon>
    </lineage>
</organism>
<dbReference type="GO" id="GO:0019350">
    <property type="term" value="P:teichoic acid biosynthetic process"/>
    <property type="evidence" value="ECO:0007669"/>
    <property type="project" value="UniProtKB-KW"/>
</dbReference>
<sequence length="397" mass="47157">MSIKLIFTIVSNFFIRIVYNLSSLFPVVENRVVFASSRSDSLSGNLYYVFNELESRTETFECIFLLEKFKSGFFNKVFYFLRMLKATFFLATSEFFFIDDYYYPIYVIKPRNKVKIIQLWHATGAFKKFGYSTIGKSFGPSEKYLNSVKIHSNYSYVTVSTKHIISYYAEAFDMPENKIVSIGIPRIDFFFNSQEHEELKKRFFKEYSNFKNKKIILYAPTYRGGSYRKKSFESKIDFYQLKKNLGTEYIFLVHLHPYITEGLAEDFPDDFVYEITERFNVNELMIISDILITDYSSVIFEFSLLHKPIVFYTPDLNSYKKERDFYYNFETFIPGPKFDDTEAMSAYIKKDNFDLEKIKKFSDYFFERKDNLNSKRVVDYFIGKGTNKISRSGFTDD</sequence>
<comment type="similarity">
    <text evidence="2">Belongs to the CDP-glycerol glycerophosphotransferase family.</text>
</comment>
<dbReference type="Proteomes" id="UP000199300">
    <property type="component" value="Unassembled WGS sequence"/>
</dbReference>
<name>A0A1H8N4X6_9BACI</name>
<dbReference type="InterPro" id="IPR043148">
    <property type="entry name" value="TagF_C"/>
</dbReference>
<dbReference type="InterPro" id="IPR051612">
    <property type="entry name" value="Teichoic_Acid_Biosynth"/>
</dbReference>
<keyword evidence="8" id="KW-1185">Reference proteome</keyword>
<gene>
    <name evidence="7" type="ORF">SAMN04488134_105121</name>
</gene>
<keyword evidence="5" id="KW-0777">Teichoic acid biosynthesis</keyword>
<dbReference type="InterPro" id="IPR043149">
    <property type="entry name" value="TagF_N"/>
</dbReference>
<dbReference type="PANTHER" id="PTHR37316:SF2">
    <property type="entry name" value="TEICHOIC ACID RIBITOL-PHOSPHATE POLYMERASE TARK"/>
    <property type="match status" value="1"/>
</dbReference>
<protein>
    <submittedName>
        <fullName evidence="7">CDP-ribitol ribitolphosphotransferase</fullName>
    </submittedName>
</protein>
<dbReference type="OrthoDB" id="9811865at2"/>
<dbReference type="SUPFAM" id="SSF53756">
    <property type="entry name" value="UDP-Glycosyltransferase/glycogen phosphorylase"/>
    <property type="match status" value="1"/>
</dbReference>
<evidence type="ECO:0000256" key="4">
    <source>
        <dbReference type="ARBA" id="ARBA00022679"/>
    </source>
</evidence>
<dbReference type="GO" id="GO:0005886">
    <property type="term" value="C:plasma membrane"/>
    <property type="evidence" value="ECO:0007669"/>
    <property type="project" value="UniProtKB-SubCell"/>
</dbReference>
<dbReference type="Gene3D" id="3.40.50.12580">
    <property type="match status" value="1"/>
</dbReference>
<dbReference type="RefSeq" id="WP_091496968.1">
    <property type="nucleotide sequence ID" value="NZ_FODJ01000005.1"/>
</dbReference>
<dbReference type="GO" id="GO:0047355">
    <property type="term" value="F:CDP-glycerol glycerophosphotransferase activity"/>
    <property type="evidence" value="ECO:0007669"/>
    <property type="project" value="InterPro"/>
</dbReference>
<accession>A0A1H8N4X6</accession>
<keyword evidence="3" id="KW-1003">Cell membrane</keyword>
<dbReference type="Pfam" id="PF04464">
    <property type="entry name" value="Glyphos_transf"/>
    <property type="match status" value="1"/>
</dbReference>
<evidence type="ECO:0000256" key="6">
    <source>
        <dbReference type="ARBA" id="ARBA00023136"/>
    </source>
</evidence>
<dbReference type="PANTHER" id="PTHR37316">
    <property type="entry name" value="TEICHOIC ACID GLYCEROL-PHOSPHATE PRIMASE"/>
    <property type="match status" value="1"/>
</dbReference>
<evidence type="ECO:0000313" key="7">
    <source>
        <dbReference type="EMBL" id="SEO24528.1"/>
    </source>
</evidence>
<evidence type="ECO:0000313" key="8">
    <source>
        <dbReference type="Proteomes" id="UP000199300"/>
    </source>
</evidence>
<keyword evidence="4 7" id="KW-0808">Transferase</keyword>
<dbReference type="EMBL" id="FODJ01000005">
    <property type="protein sequence ID" value="SEO24528.1"/>
    <property type="molecule type" value="Genomic_DNA"/>
</dbReference>
<dbReference type="AlphaFoldDB" id="A0A1H8N4X6"/>
<evidence type="ECO:0000256" key="5">
    <source>
        <dbReference type="ARBA" id="ARBA00022944"/>
    </source>
</evidence>
<keyword evidence="6" id="KW-0472">Membrane</keyword>
<dbReference type="Gene3D" id="3.40.50.11820">
    <property type="match status" value="1"/>
</dbReference>